<evidence type="ECO:0000313" key="3">
    <source>
        <dbReference type="EMBL" id="TXK49378.1"/>
    </source>
</evidence>
<dbReference type="InterPro" id="IPR005532">
    <property type="entry name" value="SUMF_dom"/>
</dbReference>
<feature type="domain" description="Sulfatase-modifying factor enzyme-like" evidence="2">
    <location>
        <begin position="72"/>
        <end position="377"/>
    </location>
</feature>
<feature type="chain" id="PRO_5022984811" evidence="1">
    <location>
        <begin position="25"/>
        <end position="380"/>
    </location>
</feature>
<dbReference type="EMBL" id="VRTY01000017">
    <property type="protein sequence ID" value="TXK49378.1"/>
    <property type="molecule type" value="Genomic_DNA"/>
</dbReference>
<dbReference type="AlphaFoldDB" id="A0A5C8KDL0"/>
<evidence type="ECO:0000313" key="4">
    <source>
        <dbReference type="Proteomes" id="UP000321926"/>
    </source>
</evidence>
<dbReference type="GO" id="GO:0120147">
    <property type="term" value="F:formylglycine-generating oxidase activity"/>
    <property type="evidence" value="ECO:0007669"/>
    <property type="project" value="TreeGrafter"/>
</dbReference>
<keyword evidence="4" id="KW-1185">Reference proteome</keyword>
<gene>
    <name evidence="3" type="ORF">FVR03_06480</name>
</gene>
<evidence type="ECO:0000256" key="1">
    <source>
        <dbReference type="SAM" id="SignalP"/>
    </source>
</evidence>
<dbReference type="SUPFAM" id="SSF56436">
    <property type="entry name" value="C-type lectin-like"/>
    <property type="match status" value="1"/>
</dbReference>
<evidence type="ECO:0000259" key="2">
    <source>
        <dbReference type="Pfam" id="PF03781"/>
    </source>
</evidence>
<feature type="signal peptide" evidence="1">
    <location>
        <begin position="1"/>
        <end position="24"/>
    </location>
</feature>
<accession>A0A5C8KDL0</accession>
<dbReference type="OrthoDB" id="1491336at2"/>
<dbReference type="PANTHER" id="PTHR23150">
    <property type="entry name" value="SULFATASE MODIFYING FACTOR 1, 2"/>
    <property type="match status" value="1"/>
</dbReference>
<reference evidence="3 4" key="1">
    <citation type="submission" date="2019-08" db="EMBL/GenBank/DDBJ databases">
        <authorList>
            <person name="Shi S."/>
        </authorList>
    </citation>
    <scope>NUCLEOTIDE SEQUENCE [LARGE SCALE GENOMIC DNA]</scope>
    <source>
        <strain evidence="3 4">GY10130</strain>
    </source>
</reference>
<name>A0A5C8KDL0_9BACT</name>
<protein>
    <submittedName>
        <fullName evidence="3">Formylglycine-generating enzyme family protein</fullName>
    </submittedName>
</protein>
<dbReference type="InterPro" id="IPR016187">
    <property type="entry name" value="CTDL_fold"/>
</dbReference>
<dbReference type="Proteomes" id="UP000321926">
    <property type="component" value="Unassembled WGS sequence"/>
</dbReference>
<organism evidence="3 4">
    <name type="scientific">Pontibacter qinzhouensis</name>
    <dbReference type="NCBI Taxonomy" id="2603253"/>
    <lineage>
        <taxon>Bacteria</taxon>
        <taxon>Pseudomonadati</taxon>
        <taxon>Bacteroidota</taxon>
        <taxon>Cytophagia</taxon>
        <taxon>Cytophagales</taxon>
        <taxon>Hymenobacteraceae</taxon>
        <taxon>Pontibacter</taxon>
    </lineage>
</organism>
<dbReference type="Pfam" id="PF03781">
    <property type="entry name" value="FGE-sulfatase"/>
    <property type="match status" value="1"/>
</dbReference>
<keyword evidence="1" id="KW-0732">Signal</keyword>
<dbReference type="InterPro" id="IPR051043">
    <property type="entry name" value="Sulfatase_Mod_Factor_Kinase"/>
</dbReference>
<dbReference type="Gene3D" id="3.90.1580.10">
    <property type="entry name" value="paralog of FGE (formylglycine-generating enzyme)"/>
    <property type="match status" value="1"/>
</dbReference>
<dbReference type="PANTHER" id="PTHR23150:SF19">
    <property type="entry name" value="FORMYLGLYCINE-GENERATING ENZYME"/>
    <property type="match status" value="1"/>
</dbReference>
<dbReference type="InterPro" id="IPR042095">
    <property type="entry name" value="SUMF_sf"/>
</dbReference>
<comment type="caution">
    <text evidence="3">The sequence shown here is derived from an EMBL/GenBank/DDBJ whole genome shotgun (WGS) entry which is preliminary data.</text>
</comment>
<proteinExistence type="predicted"/>
<sequence>MLLSKSTFASYAFALLCLSGCNSGEGKVAETSQQTIATDTASHTACSSNLPARFATSTPDTAGQQHQNTSHTGMVWVKGGTFGMGATDAEGRPDEYPQHQVKLNGFWIDATEVTNAQFAEFVAATGYVTTAERAPDWEELKQQLPPGTPKPHDSVLVAASLVFSPPVQQVALHNPAQWWSWQKGANWRQPQGSGSSIKGKENYPVVQVSWHDAMAYAQWAGKRLPTEAEWEFAARGAKADQLYPWGNEAVEQGKPKANTWQGTFPTKNTGWDEYSGLAPVKSFTPNKLGLYDMAGNVWEWCSDWYDANYYKTVAAGLAENPKGPARSYDSQEPDAPKRVVRGGSFMCHSSYCKGYRVTSRMKSSADTSLENTGFRCVTSN</sequence>
<dbReference type="RefSeq" id="WP_147920922.1">
    <property type="nucleotide sequence ID" value="NZ_VRTY01000017.1"/>
</dbReference>